<name>A0ABY4P995_9LACO</name>
<proteinExistence type="predicted"/>
<dbReference type="PANTHER" id="PTHR46124:SF2">
    <property type="entry name" value="D-AMINOACYL-TRNA DEACYLASE"/>
    <property type="match status" value="1"/>
</dbReference>
<evidence type="ECO:0000256" key="1">
    <source>
        <dbReference type="ARBA" id="ARBA00022723"/>
    </source>
</evidence>
<keyword evidence="2 3" id="KW-0378">Hydrolase</keyword>
<dbReference type="GO" id="GO:0016787">
    <property type="term" value="F:hydrolase activity"/>
    <property type="evidence" value="ECO:0007669"/>
    <property type="project" value="UniProtKB-KW"/>
</dbReference>
<dbReference type="Proteomes" id="UP000831495">
    <property type="component" value="Chromosome"/>
</dbReference>
<dbReference type="PROSITE" id="PS01137">
    <property type="entry name" value="TATD_1"/>
    <property type="match status" value="1"/>
</dbReference>
<keyword evidence="4" id="KW-1185">Reference proteome</keyword>
<evidence type="ECO:0000313" key="4">
    <source>
        <dbReference type="Proteomes" id="UP000831495"/>
    </source>
</evidence>
<keyword evidence="1" id="KW-0479">Metal-binding</keyword>
<dbReference type="Pfam" id="PF01026">
    <property type="entry name" value="TatD_DNase"/>
    <property type="match status" value="1"/>
</dbReference>
<dbReference type="InterPro" id="IPR001130">
    <property type="entry name" value="TatD-like"/>
</dbReference>
<sequence length="259" mass="29553">MQIFDTHTHLNDDPLWDQTPQYLQQAQQLGVIQMAIVGSNAKFNQRALQLARHYEPLFAVLGWHPEDSAHYDKQEQERLITQLQDPKAVAIGEIGLDYHWSQNPEPKIQQAVLIQQLELAQQFHLPVNIHTREAMADTYAILKDHLPDKGVIMHSFNGSEAWLAKFLELGCYISYSGVVSFKNAPEVRQAAIKTPLNRLLVETDAPYLTPEPHRGELNQPAFSRFVLEAIANCRDESLEHLAQVTYQNAHEVYGLNEKN</sequence>
<gene>
    <name evidence="3" type="ORF">MOO45_01005</name>
</gene>
<dbReference type="SUPFAM" id="SSF51556">
    <property type="entry name" value="Metallo-dependent hydrolases"/>
    <property type="match status" value="1"/>
</dbReference>
<dbReference type="RefSeq" id="WP_249514572.1">
    <property type="nucleotide sequence ID" value="NZ_CP093366.1"/>
</dbReference>
<dbReference type="Gene3D" id="3.20.20.140">
    <property type="entry name" value="Metal-dependent hydrolases"/>
    <property type="match status" value="1"/>
</dbReference>
<dbReference type="InterPro" id="IPR015991">
    <property type="entry name" value="TatD/YcfH-like"/>
</dbReference>
<organism evidence="3 4">
    <name type="scientific">Bombilactobacillus folatiphilus</name>
    <dbReference type="NCBI Taxonomy" id="2923362"/>
    <lineage>
        <taxon>Bacteria</taxon>
        <taxon>Bacillati</taxon>
        <taxon>Bacillota</taxon>
        <taxon>Bacilli</taxon>
        <taxon>Lactobacillales</taxon>
        <taxon>Lactobacillaceae</taxon>
        <taxon>Bombilactobacillus</taxon>
    </lineage>
</organism>
<reference evidence="3" key="1">
    <citation type="journal article" date="2022" name="Int. J. Syst. Evol. Microbiol.">
        <title>Apilactobacillus apisilvae sp. nov., Nicolia spurrieriana gen. nov. sp. nov., Bombilactobacillus folatiphilus sp. nov. and Bombilactobacillus thymidiniphilus sp. nov., four new lactic acid bacterial isolates from stingless bees Tetragonula carbonaria and Austroplebeia australis.</title>
        <authorList>
            <person name="Oliphant S.A."/>
            <person name="Watson-Haigh N.S."/>
            <person name="Sumby K.M."/>
            <person name="Gardner J."/>
            <person name="Groom S."/>
            <person name="Jiranek V."/>
        </authorList>
    </citation>
    <scope>NUCLEOTIDE SEQUENCE</scope>
    <source>
        <strain evidence="3">SG4_D2</strain>
    </source>
</reference>
<accession>A0ABY4P995</accession>
<dbReference type="InterPro" id="IPR032466">
    <property type="entry name" value="Metal_Hydrolase"/>
</dbReference>
<dbReference type="InterPro" id="IPR018228">
    <property type="entry name" value="DNase_TatD-rel_CS"/>
</dbReference>
<protein>
    <submittedName>
        <fullName evidence="3">TatD family hydrolase</fullName>
    </submittedName>
</protein>
<dbReference type="PIRSF" id="PIRSF005902">
    <property type="entry name" value="DNase_TatD"/>
    <property type="match status" value="1"/>
</dbReference>
<dbReference type="PANTHER" id="PTHR46124">
    <property type="entry name" value="D-AMINOACYL-TRNA DEACYLASE"/>
    <property type="match status" value="1"/>
</dbReference>
<evidence type="ECO:0000256" key="2">
    <source>
        <dbReference type="ARBA" id="ARBA00022801"/>
    </source>
</evidence>
<dbReference type="PROSITE" id="PS01091">
    <property type="entry name" value="TATD_3"/>
    <property type="match status" value="1"/>
</dbReference>
<dbReference type="CDD" id="cd01310">
    <property type="entry name" value="TatD_DNAse"/>
    <property type="match status" value="1"/>
</dbReference>
<dbReference type="NCBIfam" id="TIGR00010">
    <property type="entry name" value="YchF/TatD family DNA exonuclease"/>
    <property type="match status" value="1"/>
</dbReference>
<dbReference type="EMBL" id="CP093366">
    <property type="protein sequence ID" value="UQS82303.1"/>
    <property type="molecule type" value="Genomic_DNA"/>
</dbReference>
<evidence type="ECO:0000313" key="3">
    <source>
        <dbReference type="EMBL" id="UQS82303.1"/>
    </source>
</evidence>